<evidence type="ECO:0000256" key="4">
    <source>
        <dbReference type="ARBA" id="ARBA00023136"/>
    </source>
</evidence>
<dbReference type="SUPFAM" id="SSF81324">
    <property type="entry name" value="Voltage-gated potassium channels"/>
    <property type="match status" value="1"/>
</dbReference>
<evidence type="ECO:0000256" key="3">
    <source>
        <dbReference type="ARBA" id="ARBA00022989"/>
    </source>
</evidence>
<dbReference type="OrthoDB" id="432483at2759"/>
<dbReference type="OMA" id="TMINTHH"/>
<dbReference type="InterPro" id="IPR050818">
    <property type="entry name" value="KCNH_animal-type"/>
</dbReference>
<keyword evidence="4 6" id="KW-0472">Membrane</keyword>
<evidence type="ECO:0000256" key="2">
    <source>
        <dbReference type="ARBA" id="ARBA00022692"/>
    </source>
</evidence>
<dbReference type="GO" id="GO:0005249">
    <property type="term" value="F:voltage-gated potassium channel activity"/>
    <property type="evidence" value="ECO:0007669"/>
    <property type="project" value="InterPro"/>
</dbReference>
<dbReference type="Gene3D" id="1.10.287.630">
    <property type="entry name" value="Helix hairpin bin"/>
    <property type="match status" value="1"/>
</dbReference>
<dbReference type="SUPFAM" id="SSF51206">
    <property type="entry name" value="cAMP-binding domain-like"/>
    <property type="match status" value="1"/>
</dbReference>
<evidence type="ECO:0000256" key="1">
    <source>
        <dbReference type="ARBA" id="ARBA00004141"/>
    </source>
</evidence>
<dbReference type="AlphaFoldDB" id="A0A1Q9DEN9"/>
<keyword evidence="3 6" id="KW-1133">Transmembrane helix</keyword>
<dbReference type="InterPro" id="IPR003938">
    <property type="entry name" value="K_chnl_volt-dep_EAG/ELK/ERG"/>
</dbReference>
<keyword evidence="8" id="KW-0407">Ion channel</keyword>
<keyword evidence="5" id="KW-0175">Coiled coil</keyword>
<comment type="caution">
    <text evidence="8">The sequence shown here is derived from an EMBL/GenBank/DDBJ whole genome shotgun (WGS) entry which is preliminary data.</text>
</comment>
<proteinExistence type="predicted"/>
<name>A0A1Q9DEN9_SYMMI</name>
<evidence type="ECO:0000259" key="7">
    <source>
        <dbReference type="Pfam" id="PF00520"/>
    </source>
</evidence>
<keyword evidence="9" id="KW-1185">Reference proteome</keyword>
<dbReference type="InterPro" id="IPR005821">
    <property type="entry name" value="Ion_trans_dom"/>
</dbReference>
<feature type="transmembrane region" description="Helical" evidence="6">
    <location>
        <begin position="376"/>
        <end position="394"/>
    </location>
</feature>
<dbReference type="EMBL" id="LSRX01000575">
    <property type="protein sequence ID" value="OLP93617.1"/>
    <property type="molecule type" value="Genomic_DNA"/>
</dbReference>
<dbReference type="Proteomes" id="UP000186817">
    <property type="component" value="Unassembled WGS sequence"/>
</dbReference>
<protein>
    <submittedName>
        <fullName evidence="8">Potassium channel GORK</fullName>
    </submittedName>
</protein>
<reference evidence="8 9" key="1">
    <citation type="submission" date="2016-02" db="EMBL/GenBank/DDBJ databases">
        <title>Genome analysis of coral dinoflagellate symbionts highlights evolutionary adaptations to a symbiotic lifestyle.</title>
        <authorList>
            <person name="Aranda M."/>
            <person name="Li Y."/>
            <person name="Liew Y.J."/>
            <person name="Baumgarten S."/>
            <person name="Simakov O."/>
            <person name="Wilson M."/>
            <person name="Piel J."/>
            <person name="Ashoor H."/>
            <person name="Bougouffa S."/>
            <person name="Bajic V.B."/>
            <person name="Ryu T."/>
            <person name="Ravasi T."/>
            <person name="Bayer T."/>
            <person name="Micklem G."/>
            <person name="Kim H."/>
            <person name="Bhak J."/>
            <person name="Lajeunesse T.C."/>
            <person name="Voolstra C.R."/>
        </authorList>
    </citation>
    <scope>NUCLEOTIDE SEQUENCE [LARGE SCALE GENOMIC DNA]</scope>
    <source>
        <strain evidence="8 9">CCMP2467</strain>
    </source>
</reference>
<dbReference type="PANTHER" id="PTHR10217">
    <property type="entry name" value="VOLTAGE AND LIGAND GATED POTASSIUM CHANNEL"/>
    <property type="match status" value="1"/>
</dbReference>
<evidence type="ECO:0000313" key="8">
    <source>
        <dbReference type="EMBL" id="OLP93617.1"/>
    </source>
</evidence>
<keyword evidence="8" id="KW-0813">Transport</keyword>
<keyword evidence="2 6" id="KW-0812">Transmembrane</keyword>
<evidence type="ECO:0000313" key="9">
    <source>
        <dbReference type="Proteomes" id="UP000186817"/>
    </source>
</evidence>
<dbReference type="Gene3D" id="1.10.287.70">
    <property type="match status" value="1"/>
</dbReference>
<feature type="transmembrane region" description="Helical" evidence="6">
    <location>
        <begin position="179"/>
        <end position="206"/>
    </location>
</feature>
<dbReference type="InterPro" id="IPR018490">
    <property type="entry name" value="cNMP-bd_dom_sf"/>
</dbReference>
<dbReference type="PRINTS" id="PR01463">
    <property type="entry name" value="EAGCHANLFMLY"/>
</dbReference>
<feature type="domain" description="Ion transport" evidence="7">
    <location>
        <begin position="163"/>
        <end position="407"/>
    </location>
</feature>
<keyword evidence="8" id="KW-0406">Ion transport</keyword>
<accession>A0A1Q9DEN9</accession>
<dbReference type="GO" id="GO:0042391">
    <property type="term" value="P:regulation of membrane potential"/>
    <property type="evidence" value="ECO:0007669"/>
    <property type="project" value="TreeGrafter"/>
</dbReference>
<dbReference type="Pfam" id="PF00520">
    <property type="entry name" value="Ion_trans"/>
    <property type="match status" value="1"/>
</dbReference>
<organism evidence="8 9">
    <name type="scientific">Symbiodinium microadriaticum</name>
    <name type="common">Dinoflagellate</name>
    <name type="synonym">Zooxanthella microadriatica</name>
    <dbReference type="NCBI Taxonomy" id="2951"/>
    <lineage>
        <taxon>Eukaryota</taxon>
        <taxon>Sar</taxon>
        <taxon>Alveolata</taxon>
        <taxon>Dinophyceae</taxon>
        <taxon>Suessiales</taxon>
        <taxon>Symbiodiniaceae</taxon>
        <taxon>Symbiodinium</taxon>
    </lineage>
</organism>
<dbReference type="PANTHER" id="PTHR10217:SF435">
    <property type="entry name" value="POTASSIUM VOLTAGE-GATED CHANNEL PROTEIN EAG"/>
    <property type="match status" value="1"/>
</dbReference>
<feature type="coiled-coil region" evidence="5">
    <location>
        <begin position="11"/>
        <end position="38"/>
    </location>
</feature>
<evidence type="ECO:0000256" key="6">
    <source>
        <dbReference type="SAM" id="Phobius"/>
    </source>
</evidence>
<sequence length="637" mass="72600">MASGGRWRELLAELTRELEQQSLKLRELEKENQRLNDSRLSPHVVQGLGRTVSSVLGATSAVTQNSSRLTGQKDPKLTVTSVVSTTPKVEDLFSKDRKEKPEVDTHSIHKSPFSGDSLASSWSDNGHVVHGVHDKPWYIIDPESSWYASGWQSIVGVALAFVAFLTPLQIGLFDIRFDLMLIISIAVDFIFLVDLILQFFVMISVSTFHGLKREVRLSRVGLKYLKTWFFIDALAVVPWDLIGVLHSDTETPAGTRVIRVLWMLKMLRLMKPSRIIHKIEIPYSIPYQQQLALFRFLGFLAIVCHWLACVWAMTLKVVDKEFPRWIDDISAVDASFGFFEEDRAVRTYIAAFYFCSYTMTSVGYGDIGPQNVLERIVSTVMVMLSGLFWAYVIGQVCTIVADINAESQEFRNRMHHLNMMMEEEHLPHQLKSRVREFFLHNRDQARHLTQQSLLDAMSPQLKAEVATVVNFPWLERVIFFNRFVRETEELQAQGVSVAPYRACIADIVRELKSVAYAQGEFVSNVRVLSILSKGLVLRSHRLEHKGSVWGEDFVLSDKALVRRVDFYALTYIEVLCLSRDDFMIIIAKHSLTCPRLGQIVRRYCVRVAVRRGIVAEARRRVQSMSKPLPSGTSGLSL</sequence>
<comment type="subcellular location">
    <subcellularLocation>
        <location evidence="1">Membrane</location>
        <topology evidence="1">Multi-pass membrane protein</topology>
    </subcellularLocation>
</comment>
<gene>
    <name evidence="8" type="primary">GORK</name>
    <name evidence="8" type="ORF">AK812_SmicGene24464</name>
</gene>
<dbReference type="GO" id="GO:0005886">
    <property type="term" value="C:plasma membrane"/>
    <property type="evidence" value="ECO:0007669"/>
    <property type="project" value="TreeGrafter"/>
</dbReference>
<feature type="transmembrane region" description="Helical" evidence="6">
    <location>
        <begin position="154"/>
        <end position="173"/>
    </location>
</feature>
<feature type="transmembrane region" description="Helical" evidence="6">
    <location>
        <begin position="345"/>
        <end position="364"/>
    </location>
</feature>
<feature type="transmembrane region" description="Helical" evidence="6">
    <location>
        <begin position="291"/>
        <end position="313"/>
    </location>
</feature>
<evidence type="ECO:0000256" key="5">
    <source>
        <dbReference type="SAM" id="Coils"/>
    </source>
</evidence>